<dbReference type="GeneID" id="16069745"/>
<dbReference type="Pfam" id="PF00326">
    <property type="entry name" value="Peptidase_S9"/>
    <property type="match status" value="1"/>
</dbReference>
<keyword evidence="1" id="KW-0378">Hydrolase</keyword>
<dbReference type="Proteomes" id="UP000007799">
    <property type="component" value="Unassembled WGS sequence"/>
</dbReference>
<dbReference type="PROSITE" id="PS00708">
    <property type="entry name" value="PRO_ENDOPEP_SER"/>
    <property type="match status" value="1"/>
</dbReference>
<dbReference type="eggNOG" id="KOG2100">
    <property type="taxonomic scope" value="Eukaryota"/>
</dbReference>
<dbReference type="OrthoDB" id="43744at2759"/>
<evidence type="ECO:0000256" key="1">
    <source>
        <dbReference type="ARBA" id="ARBA00022801"/>
    </source>
</evidence>
<evidence type="ECO:0000313" key="4">
    <source>
        <dbReference type="Proteomes" id="UP000007799"/>
    </source>
</evidence>
<dbReference type="PANTHER" id="PTHR42776">
    <property type="entry name" value="SERINE PEPTIDASE S9 FAMILY MEMBER"/>
    <property type="match status" value="1"/>
</dbReference>
<evidence type="ECO:0000313" key="3">
    <source>
        <dbReference type="EMBL" id="EGD79116.1"/>
    </source>
</evidence>
<dbReference type="SUPFAM" id="SSF53474">
    <property type="entry name" value="alpha/beta-Hydrolases"/>
    <property type="match status" value="1"/>
</dbReference>
<keyword evidence="4" id="KW-1185">Reference proteome</keyword>
<dbReference type="EMBL" id="GL832984">
    <property type="protein sequence ID" value="EGD79116.1"/>
    <property type="molecule type" value="Genomic_DNA"/>
</dbReference>
<dbReference type="AlphaFoldDB" id="F2UNB1"/>
<dbReference type="KEGG" id="sre:PTSG_09843"/>
<dbReference type="InterPro" id="IPR001375">
    <property type="entry name" value="Peptidase_S9_cat"/>
</dbReference>
<proteinExistence type="predicted"/>
<dbReference type="OMA" id="DEDDICL"/>
<gene>
    <name evidence="3" type="ORF">PTSG_09843</name>
</gene>
<sequence>MTTTPPQQPRVDARIAALCGPGKDVVRPSAVFVLNKEDGDDDAAIIVCERKASTLQFYRSQGAGNTVATLDDSLTLTDVDGFFPISDTAFAYQKGQDVKLYDFATKETSDVCTLPARASEVCITYSVDAGATVACFQPDERCKDAPLVLPCEPAAKTLLAHRPLAGWATVCVVPETAERLTIASDGRLCAYAVMTNVIPEEAERGEVVICRLAPAATPHQARRVTADAGRVGEVVFTHDSTAILYTANYSEKRPITTHCPLFACPIKSALMATTDDDRILLSPQQTHVQQLVQGVASSSILITLIEGVAERSLYLADWRHPEQAAELLAPATTPCVAVTAGDDTRRLCFISESHRRYPHVVCVDAAKGSVAREVDLPHDAEFDDIRVDIVSYTSHDDTAMEMLHCYTAETKADASLLVHAHGGPAVAFTAHRTAAASNVRYPYRQLLKSGYRVIMPLFRGTLGYGDKFAQANIGCQGRHDSDLGDILAAIQAMRKSGFAFEDRIGIFGGSYGGYMTLRSLAITDTFKAGVAMYGFVHGRFMSLEGGDFTWEVTWEDEYVGKQAWPITDATIDSDVFHQLGNITAPTLLLHGDEDDICLKSSSLVAYRALHTRGIPTGCIIYPGEGHGFENPVYQRDRDLRLLKWFLAHVPPTPA</sequence>
<dbReference type="InParanoid" id="F2UNB1"/>
<protein>
    <recommendedName>
        <fullName evidence="2">Peptidase S9 prolyl oligopeptidase catalytic domain-containing protein</fullName>
    </recommendedName>
</protein>
<dbReference type="InterPro" id="IPR029058">
    <property type="entry name" value="AB_hydrolase_fold"/>
</dbReference>
<dbReference type="RefSeq" id="XP_004989201.1">
    <property type="nucleotide sequence ID" value="XM_004989144.1"/>
</dbReference>
<dbReference type="STRING" id="946362.F2UNB1"/>
<accession>F2UNB1</accession>
<dbReference type="SUPFAM" id="SSF82171">
    <property type="entry name" value="DPP6 N-terminal domain-like"/>
    <property type="match status" value="1"/>
</dbReference>
<dbReference type="GO" id="GO:0004252">
    <property type="term" value="F:serine-type endopeptidase activity"/>
    <property type="evidence" value="ECO:0007669"/>
    <property type="project" value="InterPro"/>
</dbReference>
<name>F2UNB1_SALR5</name>
<dbReference type="GO" id="GO:0006508">
    <property type="term" value="P:proteolysis"/>
    <property type="evidence" value="ECO:0007669"/>
    <property type="project" value="InterPro"/>
</dbReference>
<dbReference type="PANTHER" id="PTHR42776:SF4">
    <property type="entry name" value="ACYLAMINO-ACID-RELEASING ENZYME"/>
    <property type="match status" value="1"/>
</dbReference>
<dbReference type="Gene3D" id="3.40.50.1820">
    <property type="entry name" value="alpha/beta hydrolase"/>
    <property type="match status" value="1"/>
</dbReference>
<evidence type="ECO:0000259" key="2">
    <source>
        <dbReference type="Pfam" id="PF00326"/>
    </source>
</evidence>
<organism evidence="4">
    <name type="scientific">Salpingoeca rosetta (strain ATCC 50818 / BSB-021)</name>
    <dbReference type="NCBI Taxonomy" id="946362"/>
    <lineage>
        <taxon>Eukaryota</taxon>
        <taxon>Choanoflagellata</taxon>
        <taxon>Craspedida</taxon>
        <taxon>Salpingoecidae</taxon>
        <taxon>Salpingoeca</taxon>
    </lineage>
</organism>
<feature type="domain" description="Peptidase S9 prolyl oligopeptidase catalytic" evidence="2">
    <location>
        <begin position="445"/>
        <end position="648"/>
    </location>
</feature>
<reference evidence="3" key="1">
    <citation type="submission" date="2009-08" db="EMBL/GenBank/DDBJ databases">
        <title>Annotation of Salpingoeca rosetta.</title>
        <authorList>
            <consortium name="The Broad Institute Genome Sequencing Platform"/>
            <person name="Russ C."/>
            <person name="Cuomo C."/>
            <person name="Burger G."/>
            <person name="Gray M.W."/>
            <person name="Holland P.W.H."/>
            <person name="King N."/>
            <person name="Lang F.B.F."/>
            <person name="Roger A.J."/>
            <person name="Ruiz-Trillo I."/>
            <person name="Young S.K."/>
            <person name="Zeng Q."/>
            <person name="Gargeya S."/>
            <person name="Alvarado L."/>
            <person name="Berlin A."/>
            <person name="Chapman S.B."/>
            <person name="Chen Z."/>
            <person name="Freedman E."/>
            <person name="Gellesch M."/>
            <person name="Goldberg J."/>
            <person name="Griggs A."/>
            <person name="Gujja S."/>
            <person name="Heilman E."/>
            <person name="Heiman D."/>
            <person name="Howarth C."/>
            <person name="Mehta T."/>
            <person name="Neiman D."/>
            <person name="Pearson M."/>
            <person name="Roberts A."/>
            <person name="Saif S."/>
            <person name="Shea T."/>
            <person name="Shenoy N."/>
            <person name="Sisk P."/>
            <person name="Stolte C."/>
            <person name="Sykes S."/>
            <person name="White J."/>
            <person name="Yandava C."/>
            <person name="Haas B."/>
            <person name="Nusbaum C."/>
            <person name="Birren B."/>
        </authorList>
    </citation>
    <scope>NUCLEOTIDE SEQUENCE [LARGE SCALE GENOMIC DNA]</scope>
    <source>
        <strain evidence="3">ATCC 50818</strain>
    </source>
</reference>
<dbReference type="InterPro" id="IPR002471">
    <property type="entry name" value="Pept_S9_AS"/>
</dbReference>